<dbReference type="eggNOG" id="COG3713">
    <property type="taxonomic scope" value="Bacteria"/>
</dbReference>
<dbReference type="Proteomes" id="UP000024329">
    <property type="component" value="Unassembled WGS sequence"/>
</dbReference>
<keyword evidence="5" id="KW-0998">Cell outer membrane</keyword>
<protein>
    <submittedName>
        <fullName evidence="7">MltA-interacting MipA</fullName>
    </submittedName>
</protein>
<dbReference type="AlphaFoldDB" id="A0A031JTV0"/>
<evidence type="ECO:0000256" key="6">
    <source>
        <dbReference type="SAM" id="SignalP"/>
    </source>
</evidence>
<evidence type="ECO:0000256" key="1">
    <source>
        <dbReference type="ARBA" id="ARBA00004442"/>
    </source>
</evidence>
<evidence type="ECO:0000313" key="8">
    <source>
        <dbReference type="Proteomes" id="UP000024329"/>
    </source>
</evidence>
<accession>A0A031JTV0</accession>
<comment type="subcellular location">
    <subcellularLocation>
        <location evidence="1">Cell outer membrane</location>
    </subcellularLocation>
</comment>
<sequence>MNSRLVLRICTASAALLSMPAIAQEAPQQQPAENVLDGDYLTVGVGAVYVPSYRGSDDYILSPVPLVRGHFKGVDINPRVAGVALDFIPDDKDSGIGFSLGPVVTASFNRNRRVRDEVVRAAGKLDPAIEVGVSAGVTKYRVLHDYDTLTLSSDVKWDVNGAYKGMVWSPAISYTTPLSPAIVTVLAVSARRVDDKFARYYYSVNPGQSLASGLPVYNAKGGWDSVNTSLLMAYDLSGDVRDGGLSVFGVANYSRMLNDGKDTPFTSLRGSANQWVLGAGVAYTF</sequence>
<keyword evidence="3 6" id="KW-0732">Signal</keyword>
<dbReference type="Pfam" id="PF06629">
    <property type="entry name" value="MipA"/>
    <property type="match status" value="1"/>
</dbReference>
<evidence type="ECO:0000256" key="4">
    <source>
        <dbReference type="ARBA" id="ARBA00023136"/>
    </source>
</evidence>
<evidence type="ECO:0000256" key="5">
    <source>
        <dbReference type="ARBA" id="ARBA00023237"/>
    </source>
</evidence>
<dbReference type="PATRIC" id="fig|158500.4.peg.3505"/>
<dbReference type="GO" id="GO:0009279">
    <property type="term" value="C:cell outer membrane"/>
    <property type="evidence" value="ECO:0007669"/>
    <property type="project" value="UniProtKB-SubCell"/>
</dbReference>
<dbReference type="RefSeq" id="WP_036527233.1">
    <property type="nucleotide sequence ID" value="NZ_CP128492.1"/>
</dbReference>
<dbReference type="STRING" id="158500.BES08_09450"/>
<dbReference type="PANTHER" id="PTHR38776:SF1">
    <property type="entry name" value="MLTA-INTERACTING PROTEIN-RELATED"/>
    <property type="match status" value="1"/>
</dbReference>
<reference evidence="7 8" key="1">
    <citation type="submission" date="2014-03" db="EMBL/GenBank/DDBJ databases">
        <title>Whole genome sequence of Novosphingobium resinovorum KF1.</title>
        <authorList>
            <person name="Gan H.M."/>
            <person name="Gan H.Y."/>
            <person name="Chew T.H."/>
            <person name="Savka M.A."/>
        </authorList>
    </citation>
    <scope>NUCLEOTIDE SEQUENCE [LARGE SCALE GENOMIC DNA]</scope>
    <source>
        <strain evidence="7 8">KF1</strain>
    </source>
</reference>
<comment type="caution">
    <text evidence="7">The sequence shown here is derived from an EMBL/GenBank/DDBJ whole genome shotgun (WGS) entry which is preliminary data.</text>
</comment>
<evidence type="ECO:0000313" key="7">
    <source>
        <dbReference type="EMBL" id="EZP80350.1"/>
    </source>
</evidence>
<dbReference type="PANTHER" id="PTHR38776">
    <property type="entry name" value="MLTA-INTERACTING PROTEIN-RELATED"/>
    <property type="match status" value="1"/>
</dbReference>
<gene>
    <name evidence="7" type="ORF">BV97_03437</name>
</gene>
<keyword evidence="4" id="KW-0472">Membrane</keyword>
<dbReference type="EMBL" id="JFYZ01000017">
    <property type="protein sequence ID" value="EZP80350.1"/>
    <property type="molecule type" value="Genomic_DNA"/>
</dbReference>
<organism evidence="7 8">
    <name type="scientific">Novosphingobium resinovorum</name>
    <dbReference type="NCBI Taxonomy" id="158500"/>
    <lineage>
        <taxon>Bacteria</taxon>
        <taxon>Pseudomonadati</taxon>
        <taxon>Pseudomonadota</taxon>
        <taxon>Alphaproteobacteria</taxon>
        <taxon>Sphingomonadales</taxon>
        <taxon>Sphingomonadaceae</taxon>
        <taxon>Novosphingobium</taxon>
    </lineage>
</organism>
<proteinExistence type="inferred from homology"/>
<evidence type="ECO:0000256" key="3">
    <source>
        <dbReference type="ARBA" id="ARBA00022729"/>
    </source>
</evidence>
<feature type="chain" id="PRO_5005405080" evidence="6">
    <location>
        <begin position="24"/>
        <end position="285"/>
    </location>
</feature>
<evidence type="ECO:0000256" key="2">
    <source>
        <dbReference type="ARBA" id="ARBA00005722"/>
    </source>
</evidence>
<dbReference type="InterPro" id="IPR010583">
    <property type="entry name" value="MipA"/>
</dbReference>
<name>A0A031JTV0_9SPHN</name>
<comment type="similarity">
    <text evidence="2">Belongs to the MipA/OmpV family.</text>
</comment>
<feature type="signal peptide" evidence="6">
    <location>
        <begin position="1"/>
        <end position="23"/>
    </location>
</feature>